<dbReference type="RefSeq" id="WP_155095716.1">
    <property type="nucleotide sequence ID" value="NZ_WMIE01000006.1"/>
</dbReference>
<proteinExistence type="predicted"/>
<name>A0A6L6JDW2_9RHOB</name>
<protein>
    <submittedName>
        <fullName evidence="1">Uncharacterized protein</fullName>
    </submittedName>
</protein>
<sequence>MSRERAKRSTRPDDDRLAIRFQELAVLQKALLAQQAEIDDLRVQNRKASFAPAPSASETGGNDELTAAQGRIAELERVQAGLVEAVYEKERQRFALAVELQDALVRLEEAHLGAVADGPILDAVKPDDLFLAQEALLREREKKIAELESALDRAQEDQGAPDSIDELAKLGEIVRTQENLLREREDVIAELTAASRVPNDPETPKVSDDLLRAVMLEYHAMTTSALAERDHAVMTIALDASAGIQRVEAAR</sequence>
<keyword evidence="2" id="KW-1185">Reference proteome</keyword>
<evidence type="ECO:0000313" key="1">
    <source>
        <dbReference type="EMBL" id="MTH78354.1"/>
    </source>
</evidence>
<comment type="caution">
    <text evidence="1">The sequence shown here is derived from an EMBL/GenBank/DDBJ whole genome shotgun (WGS) entry which is preliminary data.</text>
</comment>
<dbReference type="AlphaFoldDB" id="A0A6L6JDW2"/>
<organism evidence="1 2">
    <name type="scientific">Paracoccus aestuariivivens</name>
    <dbReference type="NCBI Taxonomy" id="1820333"/>
    <lineage>
        <taxon>Bacteria</taxon>
        <taxon>Pseudomonadati</taxon>
        <taxon>Pseudomonadota</taxon>
        <taxon>Alphaproteobacteria</taxon>
        <taxon>Rhodobacterales</taxon>
        <taxon>Paracoccaceae</taxon>
        <taxon>Paracoccus</taxon>
    </lineage>
</organism>
<dbReference type="Proteomes" id="UP000478183">
    <property type="component" value="Unassembled WGS sequence"/>
</dbReference>
<gene>
    <name evidence="1" type="ORF">GL286_11490</name>
</gene>
<reference evidence="1 2" key="1">
    <citation type="submission" date="2019-11" db="EMBL/GenBank/DDBJ databases">
        <authorList>
            <person name="Dong K."/>
        </authorList>
    </citation>
    <scope>NUCLEOTIDE SEQUENCE [LARGE SCALE GENOMIC DNA]</scope>
    <source>
        <strain evidence="1 2">NBRC 111993</strain>
    </source>
</reference>
<accession>A0A6L6JDW2</accession>
<evidence type="ECO:0000313" key="2">
    <source>
        <dbReference type="Proteomes" id="UP000478183"/>
    </source>
</evidence>
<dbReference type="EMBL" id="WMIE01000006">
    <property type="protein sequence ID" value="MTH78354.1"/>
    <property type="molecule type" value="Genomic_DNA"/>
</dbReference>